<evidence type="ECO:0000259" key="6">
    <source>
        <dbReference type="SMART" id="SM00495"/>
    </source>
</evidence>
<keyword evidence="8" id="KW-1185">Reference proteome</keyword>
<evidence type="ECO:0000256" key="1">
    <source>
        <dbReference type="ARBA" id="ARBA00007825"/>
    </source>
</evidence>
<dbReference type="Gene3D" id="2.60.130.10">
    <property type="entry name" value="Aromatic compound dioxygenase"/>
    <property type="match status" value="1"/>
</dbReference>
<dbReference type="PANTHER" id="PTHR33711">
    <property type="entry name" value="DIOXYGENASE, PUTATIVE (AFU_ORTHOLOGUE AFUA_2G02910)-RELATED"/>
    <property type="match status" value="1"/>
</dbReference>
<dbReference type="Pfam" id="PF02839">
    <property type="entry name" value="CBM_5_12"/>
    <property type="match status" value="1"/>
</dbReference>
<organism evidence="7 8">
    <name type="scientific">Kitasatospora herbaricolor</name>
    <dbReference type="NCBI Taxonomy" id="68217"/>
    <lineage>
        <taxon>Bacteria</taxon>
        <taxon>Bacillati</taxon>
        <taxon>Actinomycetota</taxon>
        <taxon>Actinomycetes</taxon>
        <taxon>Kitasatosporales</taxon>
        <taxon>Streptomycetaceae</taxon>
        <taxon>Kitasatospora</taxon>
    </lineage>
</organism>
<dbReference type="PROSITE" id="PS51318">
    <property type="entry name" value="TAT"/>
    <property type="match status" value="1"/>
</dbReference>
<evidence type="ECO:0000256" key="2">
    <source>
        <dbReference type="ARBA" id="ARBA00022801"/>
    </source>
</evidence>
<sequence>MSPTDARDPRDTVTGAATPAQRGPADRRISRKTVLKAAVLAGATPLLLGGGAALARDLGPGGGPLDLTPECDDGDHPTIEQTEGPYFKPNSPLRTSLVTAGTPGTPLTVSGYVFGRACLPVAGALLDFWQADVNGNYDNVGFTFRGHQFTDARGAFSLTTIVPGLYPGRTRHIHVKVQAPGRPILTTQLYFPGEPRNSSDTIYDPALLMTVQQVGSGKLGGFDFVLDVPQTPSPSGSPSATPTVTPTSASPRPTQSPTSQPSGSWRAGTTYVAGDRVTYGGVTYRCLQGHTAMTGWEPPNVPALWQRS</sequence>
<feature type="region of interest" description="Disordered" evidence="5">
    <location>
        <begin position="227"/>
        <end position="268"/>
    </location>
</feature>
<name>A0ABZ1W4D6_9ACTN</name>
<dbReference type="Pfam" id="PF00775">
    <property type="entry name" value="Dioxygenase_C"/>
    <property type="match status" value="1"/>
</dbReference>
<dbReference type="InterPro" id="IPR006311">
    <property type="entry name" value="TAT_signal"/>
</dbReference>
<keyword evidence="3 7" id="KW-0223">Dioxygenase</keyword>
<evidence type="ECO:0000313" key="7">
    <source>
        <dbReference type="EMBL" id="WUS55690.1"/>
    </source>
</evidence>
<feature type="compositionally biased region" description="Basic and acidic residues" evidence="5">
    <location>
        <begin position="1"/>
        <end position="11"/>
    </location>
</feature>
<accession>A0ABZ1W4D6</accession>
<dbReference type="InterPro" id="IPR015889">
    <property type="entry name" value="Intradiol_dOase_core"/>
</dbReference>
<protein>
    <submittedName>
        <fullName evidence="7">Dioxygenase</fullName>
    </submittedName>
</protein>
<dbReference type="RefSeq" id="WP_329499679.1">
    <property type="nucleotide sequence ID" value="NZ_CP108460.1"/>
</dbReference>
<dbReference type="Proteomes" id="UP001432014">
    <property type="component" value="Chromosome"/>
</dbReference>
<dbReference type="CDD" id="cd00421">
    <property type="entry name" value="intradiol_dioxygenase"/>
    <property type="match status" value="1"/>
</dbReference>
<keyword evidence="2" id="KW-0378">Hydrolase</keyword>
<evidence type="ECO:0000256" key="3">
    <source>
        <dbReference type="ARBA" id="ARBA00022964"/>
    </source>
</evidence>
<proteinExistence type="inferred from homology"/>
<evidence type="ECO:0000313" key="8">
    <source>
        <dbReference type="Proteomes" id="UP001432014"/>
    </source>
</evidence>
<gene>
    <name evidence="7" type="ORF">OG469_09275</name>
</gene>
<dbReference type="SMART" id="SM00495">
    <property type="entry name" value="ChtBD3"/>
    <property type="match status" value="1"/>
</dbReference>
<feature type="domain" description="Chitin-binding type-3" evidence="6">
    <location>
        <begin position="262"/>
        <end position="308"/>
    </location>
</feature>
<evidence type="ECO:0000256" key="5">
    <source>
        <dbReference type="SAM" id="MobiDB-lite"/>
    </source>
</evidence>
<keyword evidence="4" id="KW-0560">Oxidoreductase</keyword>
<feature type="region of interest" description="Disordered" evidence="5">
    <location>
        <begin position="1"/>
        <end position="28"/>
    </location>
</feature>
<dbReference type="InterPro" id="IPR003610">
    <property type="entry name" value="CBM5/12"/>
</dbReference>
<dbReference type="InterPro" id="IPR000627">
    <property type="entry name" value="Intradiol_dOase_C"/>
</dbReference>
<evidence type="ECO:0000256" key="4">
    <source>
        <dbReference type="ARBA" id="ARBA00023002"/>
    </source>
</evidence>
<dbReference type="SUPFAM" id="SSF49482">
    <property type="entry name" value="Aromatic compound dioxygenase"/>
    <property type="match status" value="1"/>
</dbReference>
<dbReference type="InterPro" id="IPR050770">
    <property type="entry name" value="Intradiol_RC_Dioxygenase"/>
</dbReference>
<dbReference type="InterPro" id="IPR036573">
    <property type="entry name" value="CBM_sf_5/12"/>
</dbReference>
<dbReference type="GO" id="GO:0051213">
    <property type="term" value="F:dioxygenase activity"/>
    <property type="evidence" value="ECO:0007669"/>
    <property type="project" value="UniProtKB-KW"/>
</dbReference>
<dbReference type="Gene3D" id="2.10.10.20">
    <property type="entry name" value="Carbohydrate-binding module superfamily 5/12"/>
    <property type="match status" value="1"/>
</dbReference>
<dbReference type="SUPFAM" id="SSF51055">
    <property type="entry name" value="Carbohydrate binding domain"/>
    <property type="match status" value="1"/>
</dbReference>
<dbReference type="EMBL" id="CP108482">
    <property type="protein sequence ID" value="WUS55690.1"/>
    <property type="molecule type" value="Genomic_DNA"/>
</dbReference>
<comment type="similarity">
    <text evidence="1">Belongs to the intradiol ring-cleavage dioxygenase family.</text>
</comment>
<dbReference type="CDD" id="cd12214">
    <property type="entry name" value="ChiA1_BD"/>
    <property type="match status" value="1"/>
</dbReference>
<reference evidence="7 8" key="1">
    <citation type="submission" date="2022-10" db="EMBL/GenBank/DDBJ databases">
        <title>The complete genomes of actinobacterial strains from the NBC collection.</title>
        <authorList>
            <person name="Joergensen T.S."/>
            <person name="Alvarez Arevalo M."/>
            <person name="Sterndorff E.B."/>
            <person name="Faurdal D."/>
            <person name="Vuksanovic O."/>
            <person name="Mourched A.-S."/>
            <person name="Charusanti P."/>
            <person name="Shaw S."/>
            <person name="Blin K."/>
            <person name="Weber T."/>
        </authorList>
    </citation>
    <scope>NUCLEOTIDE SEQUENCE [LARGE SCALE GENOMIC DNA]</scope>
    <source>
        <strain evidence="7 8">NBC_01247</strain>
    </source>
</reference>
<feature type="compositionally biased region" description="Low complexity" evidence="5">
    <location>
        <begin position="229"/>
        <end position="262"/>
    </location>
</feature>
<dbReference type="PANTHER" id="PTHR33711:SF11">
    <property type="entry name" value="DIOXYGENASE"/>
    <property type="match status" value="1"/>
</dbReference>